<reference evidence="5" key="1">
    <citation type="submission" date="2022-06" db="EMBL/GenBank/DDBJ databases">
        <title>Rothia sp. isolated from sandalwood seedling.</title>
        <authorList>
            <person name="Tuikhar N."/>
            <person name="Kirdat K."/>
            <person name="Thorat V."/>
            <person name="Swetha P."/>
            <person name="Padma S."/>
            <person name="Sundararaj R."/>
            <person name="Yadav A."/>
        </authorList>
    </citation>
    <scope>NUCLEOTIDE SEQUENCE</scope>
    <source>
        <strain evidence="5">AR01</strain>
    </source>
</reference>
<dbReference type="SUPFAM" id="SSF56801">
    <property type="entry name" value="Acetyl-CoA synthetase-like"/>
    <property type="match status" value="1"/>
</dbReference>
<dbReference type="InterPro" id="IPR000873">
    <property type="entry name" value="AMP-dep_synth/lig_dom"/>
</dbReference>
<name>A0A9X2KIE3_9MICC</name>
<dbReference type="GO" id="GO:0006631">
    <property type="term" value="P:fatty acid metabolic process"/>
    <property type="evidence" value="ECO:0007669"/>
    <property type="project" value="TreeGrafter"/>
</dbReference>
<accession>A0A9X2KIE3</accession>
<comment type="caution">
    <text evidence="5">The sequence shown here is derived from an EMBL/GenBank/DDBJ whole genome shotgun (WGS) entry which is preliminary data.</text>
</comment>
<evidence type="ECO:0000259" key="3">
    <source>
        <dbReference type="Pfam" id="PF00501"/>
    </source>
</evidence>
<dbReference type="Pfam" id="PF00501">
    <property type="entry name" value="AMP-binding"/>
    <property type="match status" value="1"/>
</dbReference>
<dbReference type="Gene3D" id="3.40.50.12780">
    <property type="entry name" value="N-terminal domain of ligase-like"/>
    <property type="match status" value="1"/>
</dbReference>
<dbReference type="InterPro" id="IPR042099">
    <property type="entry name" value="ANL_N_sf"/>
</dbReference>
<evidence type="ECO:0000313" key="6">
    <source>
        <dbReference type="Proteomes" id="UP001139502"/>
    </source>
</evidence>
<evidence type="ECO:0000256" key="1">
    <source>
        <dbReference type="ARBA" id="ARBA00006432"/>
    </source>
</evidence>
<feature type="domain" description="AMP-binding enzyme C-terminal" evidence="4">
    <location>
        <begin position="248"/>
        <end position="321"/>
    </location>
</feature>
<dbReference type="Pfam" id="PF13193">
    <property type="entry name" value="AMP-binding_C"/>
    <property type="match status" value="1"/>
</dbReference>
<dbReference type="Proteomes" id="UP001139502">
    <property type="component" value="Unassembled WGS sequence"/>
</dbReference>
<gene>
    <name evidence="5" type="ORF">NBM05_07840</name>
</gene>
<keyword evidence="6" id="KW-1185">Reference proteome</keyword>
<proteinExistence type="inferred from homology"/>
<keyword evidence="2" id="KW-0436">Ligase</keyword>
<dbReference type="GO" id="GO:0031956">
    <property type="term" value="F:medium-chain fatty acid-CoA ligase activity"/>
    <property type="evidence" value="ECO:0007669"/>
    <property type="project" value="TreeGrafter"/>
</dbReference>
<evidence type="ECO:0000313" key="5">
    <source>
        <dbReference type="EMBL" id="MCP3425920.1"/>
    </source>
</evidence>
<dbReference type="PANTHER" id="PTHR43201">
    <property type="entry name" value="ACYL-COA SYNTHETASE"/>
    <property type="match status" value="1"/>
</dbReference>
<dbReference type="InterPro" id="IPR025110">
    <property type="entry name" value="AMP-bd_C"/>
</dbReference>
<dbReference type="InterPro" id="IPR045851">
    <property type="entry name" value="AMP-bd_C_sf"/>
</dbReference>
<dbReference type="AlphaFoldDB" id="A0A9X2KIE3"/>
<evidence type="ECO:0000256" key="2">
    <source>
        <dbReference type="ARBA" id="ARBA00022598"/>
    </source>
</evidence>
<dbReference type="PANTHER" id="PTHR43201:SF5">
    <property type="entry name" value="MEDIUM-CHAIN ACYL-COA LIGASE ACSF2, MITOCHONDRIAL"/>
    <property type="match status" value="1"/>
</dbReference>
<dbReference type="Gene3D" id="3.30.300.30">
    <property type="match status" value="1"/>
</dbReference>
<feature type="domain" description="AMP-dependent synthetase/ligase" evidence="3">
    <location>
        <begin position="1"/>
        <end position="197"/>
    </location>
</feature>
<evidence type="ECO:0000259" key="4">
    <source>
        <dbReference type="Pfam" id="PF13193"/>
    </source>
</evidence>
<dbReference type="EMBL" id="JANAFB010000015">
    <property type="protein sequence ID" value="MCP3425920.1"/>
    <property type="molecule type" value="Genomic_DNA"/>
</dbReference>
<organism evidence="5 6">
    <name type="scientific">Rothia santali</name>
    <dbReference type="NCBI Taxonomy" id="2949643"/>
    <lineage>
        <taxon>Bacteria</taxon>
        <taxon>Bacillati</taxon>
        <taxon>Actinomycetota</taxon>
        <taxon>Actinomycetes</taxon>
        <taxon>Micrococcales</taxon>
        <taxon>Micrococcaceae</taxon>
        <taxon>Rothia</taxon>
    </lineage>
</organism>
<protein>
    <submittedName>
        <fullName evidence="5">AMP-binding protein</fullName>
    </submittedName>
</protein>
<sequence>MYTSGTTGPPKGVLVTESMLKAAALGALQVTQPRDGDVFYVWEPLFHIGGAQVVFLPLLHRLELALAPRFSASRFWEDVRDFGVTHIHYLGGVLQILLQRPPTEAERENRVRVAWGAGATPAVREACAGRFGFALNECYGMTETSSIVTVNRDDAEGGVGRPLPWFEVSIEATEGKPPGHGEILVGERVPGLLTEGYLGNPEASRSARSGAWFRTGDHGHLDAAGGLHFDGRGSDSIRVRGENVSAWQVEDVFGLHPDVDRCAVVGVEAEVGEQEMLLLVTAAGGARVDARGLLSWGTERLAAFQVPRYVKVIDEMPLTPSQRIAKHRLSRDLEGAVTAG</sequence>
<comment type="similarity">
    <text evidence="1">Belongs to the ATP-dependent AMP-binding enzyme family.</text>
</comment>